<dbReference type="EMBL" id="CP022310">
    <property type="protein sequence ID" value="QDI71433.1"/>
    <property type="molecule type" value="Genomic_DNA"/>
</dbReference>
<reference evidence="1 2" key="1">
    <citation type="submission" date="2017-07" db="EMBL/GenBank/DDBJ databases">
        <title>The Complete Genome of Streptomyces asterosporus-ZSY.</title>
        <authorList>
            <person name="Zhang S."/>
        </authorList>
    </citation>
    <scope>NUCLEOTIDE SEQUENCE [LARGE SCALE GENOMIC DNA]</scope>
    <source>
        <strain evidence="1 2">DSM 41452</strain>
    </source>
</reference>
<gene>
    <name evidence="1" type="ORF">CD934_24200</name>
</gene>
<keyword evidence="2" id="KW-1185">Reference proteome</keyword>
<dbReference type="Proteomes" id="UP000316215">
    <property type="component" value="Chromosome"/>
</dbReference>
<evidence type="ECO:0000313" key="2">
    <source>
        <dbReference type="Proteomes" id="UP000316215"/>
    </source>
</evidence>
<evidence type="ECO:0000313" key="1">
    <source>
        <dbReference type="EMBL" id="QDI71433.1"/>
    </source>
</evidence>
<sequence length="169" mass="17709">MGQQPLWFISASFEGVARFGLAKFQDAAMFSSATFRSDAIAAVAFMLVSVSLTTAASASAAGPTSCPRDGYITRGDRCTSLSNGVLSVQTVSAGNYVAVNYYRSSGGSLSAKLGYERSGSTTYSSYIDMSAAPRHYERNWSFSASCSAIYGKLLTSGGTLYVTPAADPC</sequence>
<protein>
    <submittedName>
        <fullName evidence="1">Uncharacterized protein</fullName>
    </submittedName>
</protein>
<proteinExistence type="predicted"/>
<organism evidence="1 2">
    <name type="scientific">Streptomyces calvus</name>
    <dbReference type="NCBI Taxonomy" id="67282"/>
    <lineage>
        <taxon>Bacteria</taxon>
        <taxon>Bacillati</taxon>
        <taxon>Actinomycetota</taxon>
        <taxon>Actinomycetes</taxon>
        <taxon>Kitasatosporales</taxon>
        <taxon>Streptomycetaceae</taxon>
        <taxon>Streptomyces</taxon>
    </lineage>
</organism>
<dbReference type="KEGG" id="sast:CD934_24200"/>
<name>A0A514JVU8_9ACTN</name>
<accession>A0A514JVU8</accession>
<dbReference type="AlphaFoldDB" id="A0A514JVU8"/>